<keyword evidence="6" id="KW-0833">Ubl conjugation pathway</keyword>
<protein>
    <recommendedName>
        <fullName evidence="2">RING-type E3 ubiquitin transferase</fullName>
        <ecNumber evidence="2">2.3.2.27</ecNumber>
    </recommendedName>
</protein>
<feature type="domain" description="RING-type" evidence="9">
    <location>
        <begin position="168"/>
        <end position="209"/>
    </location>
</feature>
<comment type="caution">
    <text evidence="10">The sequence shown here is derived from an EMBL/GenBank/DDBJ whole genome shotgun (WGS) entry which is preliminary data.</text>
</comment>
<evidence type="ECO:0000256" key="1">
    <source>
        <dbReference type="ARBA" id="ARBA00000900"/>
    </source>
</evidence>
<dbReference type="InterPro" id="IPR013083">
    <property type="entry name" value="Znf_RING/FYVE/PHD"/>
</dbReference>
<evidence type="ECO:0000256" key="2">
    <source>
        <dbReference type="ARBA" id="ARBA00012483"/>
    </source>
</evidence>
<dbReference type="GO" id="GO:0008270">
    <property type="term" value="F:zinc ion binding"/>
    <property type="evidence" value="ECO:0007669"/>
    <property type="project" value="UniProtKB-KW"/>
</dbReference>
<evidence type="ECO:0000256" key="7">
    <source>
        <dbReference type="ARBA" id="ARBA00022833"/>
    </source>
</evidence>
<dbReference type="PROSITE" id="PS50089">
    <property type="entry name" value="ZF_RING_2"/>
    <property type="match status" value="1"/>
</dbReference>
<dbReference type="PANTHER" id="PTHR22937">
    <property type="entry name" value="E3 UBIQUITIN-PROTEIN LIGASE RNF165"/>
    <property type="match status" value="1"/>
</dbReference>
<evidence type="ECO:0000256" key="4">
    <source>
        <dbReference type="ARBA" id="ARBA00022723"/>
    </source>
</evidence>
<dbReference type="Gene3D" id="3.30.40.10">
    <property type="entry name" value="Zinc/RING finger domain, C3HC4 (zinc finger)"/>
    <property type="match status" value="1"/>
</dbReference>
<dbReference type="Proteomes" id="UP000245207">
    <property type="component" value="Unassembled WGS sequence"/>
</dbReference>
<dbReference type="EC" id="2.3.2.27" evidence="2"/>
<dbReference type="EMBL" id="PKPP01001267">
    <property type="protein sequence ID" value="PWA84114.1"/>
    <property type="molecule type" value="Genomic_DNA"/>
</dbReference>
<keyword evidence="3" id="KW-0808">Transferase</keyword>
<evidence type="ECO:0000313" key="10">
    <source>
        <dbReference type="EMBL" id="PWA84114.1"/>
    </source>
</evidence>
<keyword evidence="5 8" id="KW-0863">Zinc-finger</keyword>
<evidence type="ECO:0000256" key="6">
    <source>
        <dbReference type="ARBA" id="ARBA00022786"/>
    </source>
</evidence>
<dbReference type="Pfam" id="PF13639">
    <property type="entry name" value="zf-RING_2"/>
    <property type="match status" value="1"/>
</dbReference>
<name>A0A2U1PED4_ARTAN</name>
<evidence type="ECO:0000313" key="11">
    <source>
        <dbReference type="Proteomes" id="UP000245207"/>
    </source>
</evidence>
<reference evidence="10 11" key="1">
    <citation type="journal article" date="2018" name="Mol. Plant">
        <title>The genome of Artemisia annua provides insight into the evolution of Asteraceae family and artemisinin biosynthesis.</title>
        <authorList>
            <person name="Shen Q."/>
            <person name="Zhang L."/>
            <person name="Liao Z."/>
            <person name="Wang S."/>
            <person name="Yan T."/>
            <person name="Shi P."/>
            <person name="Liu M."/>
            <person name="Fu X."/>
            <person name="Pan Q."/>
            <person name="Wang Y."/>
            <person name="Lv Z."/>
            <person name="Lu X."/>
            <person name="Zhang F."/>
            <person name="Jiang W."/>
            <person name="Ma Y."/>
            <person name="Chen M."/>
            <person name="Hao X."/>
            <person name="Li L."/>
            <person name="Tang Y."/>
            <person name="Lv G."/>
            <person name="Zhou Y."/>
            <person name="Sun X."/>
            <person name="Brodelius P.E."/>
            <person name="Rose J.K.C."/>
            <person name="Tang K."/>
        </authorList>
    </citation>
    <scope>NUCLEOTIDE SEQUENCE [LARGE SCALE GENOMIC DNA]</scope>
    <source>
        <strain evidence="11">cv. Huhao1</strain>
        <tissue evidence="10">Leaf</tissue>
    </source>
</reference>
<organism evidence="10 11">
    <name type="scientific">Artemisia annua</name>
    <name type="common">Sweet wormwood</name>
    <dbReference type="NCBI Taxonomy" id="35608"/>
    <lineage>
        <taxon>Eukaryota</taxon>
        <taxon>Viridiplantae</taxon>
        <taxon>Streptophyta</taxon>
        <taxon>Embryophyta</taxon>
        <taxon>Tracheophyta</taxon>
        <taxon>Spermatophyta</taxon>
        <taxon>Magnoliopsida</taxon>
        <taxon>eudicotyledons</taxon>
        <taxon>Gunneridae</taxon>
        <taxon>Pentapetalae</taxon>
        <taxon>asterids</taxon>
        <taxon>campanulids</taxon>
        <taxon>Asterales</taxon>
        <taxon>Asteraceae</taxon>
        <taxon>Asteroideae</taxon>
        <taxon>Anthemideae</taxon>
        <taxon>Artemisiinae</taxon>
        <taxon>Artemisia</taxon>
    </lineage>
</organism>
<dbReference type="GO" id="GO:0061630">
    <property type="term" value="F:ubiquitin protein ligase activity"/>
    <property type="evidence" value="ECO:0007669"/>
    <property type="project" value="UniProtKB-EC"/>
</dbReference>
<evidence type="ECO:0000256" key="8">
    <source>
        <dbReference type="PROSITE-ProRule" id="PRU00175"/>
    </source>
</evidence>
<accession>A0A2U1PED4</accession>
<dbReference type="SUPFAM" id="SSF57850">
    <property type="entry name" value="RING/U-box"/>
    <property type="match status" value="1"/>
</dbReference>
<evidence type="ECO:0000256" key="3">
    <source>
        <dbReference type="ARBA" id="ARBA00022679"/>
    </source>
</evidence>
<dbReference type="STRING" id="35608.A0A2U1PED4"/>
<evidence type="ECO:0000256" key="5">
    <source>
        <dbReference type="ARBA" id="ARBA00022771"/>
    </source>
</evidence>
<dbReference type="OrthoDB" id="8062037at2759"/>
<dbReference type="InterPro" id="IPR001841">
    <property type="entry name" value="Znf_RING"/>
</dbReference>
<proteinExistence type="predicted"/>
<dbReference type="PANTHER" id="PTHR22937:SF65">
    <property type="entry name" value="E3 UBIQUITIN-PROTEIN LIGASE ARK2C"/>
    <property type="match status" value="1"/>
</dbReference>
<sequence>MSMNTITQHTDSQYYFYLGDTPIRAYSCYTIHSIHQLHFDPYVTTRSLRLNCPQAYPWTWYVHRNRAVVVHKTDIENYENQHALPSTSTMTNPPLNPADRRYVILSNGSRDQGKFGKEVVVLQRVSMNQIDGILEQELHSRYSGLTHNEISKNLRFTKYRKGEEGEICVVCQTEFEKNQRLAVLKCKHYYHRNCIRRWLLHKNICPLCKSQVVSV</sequence>
<keyword evidence="7" id="KW-0862">Zinc</keyword>
<dbReference type="SMART" id="SM00184">
    <property type="entry name" value="RING"/>
    <property type="match status" value="1"/>
</dbReference>
<evidence type="ECO:0000259" key="9">
    <source>
        <dbReference type="PROSITE" id="PS50089"/>
    </source>
</evidence>
<keyword evidence="4" id="KW-0479">Metal-binding</keyword>
<gene>
    <name evidence="10" type="ORF">CTI12_AA101970</name>
</gene>
<dbReference type="InterPro" id="IPR045191">
    <property type="entry name" value="MBR1/2-like"/>
</dbReference>
<keyword evidence="11" id="KW-1185">Reference proteome</keyword>
<comment type="catalytic activity">
    <reaction evidence="1">
        <text>S-ubiquitinyl-[E2 ubiquitin-conjugating enzyme]-L-cysteine + [acceptor protein]-L-lysine = [E2 ubiquitin-conjugating enzyme]-L-cysteine + N(6)-ubiquitinyl-[acceptor protein]-L-lysine.</text>
        <dbReference type="EC" id="2.3.2.27"/>
    </reaction>
</comment>
<dbReference type="AlphaFoldDB" id="A0A2U1PED4"/>